<dbReference type="EMBL" id="JBHRYJ010000004">
    <property type="protein sequence ID" value="MFC3677185.1"/>
    <property type="molecule type" value="Genomic_DNA"/>
</dbReference>
<reference evidence="3" key="1">
    <citation type="journal article" date="2019" name="Int. J. Syst. Evol. Microbiol.">
        <title>The Global Catalogue of Microorganisms (GCM) 10K type strain sequencing project: providing services to taxonomists for standard genome sequencing and annotation.</title>
        <authorList>
            <consortium name="The Broad Institute Genomics Platform"/>
            <consortium name="The Broad Institute Genome Sequencing Center for Infectious Disease"/>
            <person name="Wu L."/>
            <person name="Ma J."/>
        </authorList>
    </citation>
    <scope>NUCLEOTIDE SEQUENCE [LARGE SCALE GENOMIC DNA]</scope>
    <source>
        <strain evidence="3">KCTC 42182</strain>
    </source>
</reference>
<dbReference type="Pfam" id="PF02661">
    <property type="entry name" value="Fic"/>
    <property type="match status" value="1"/>
</dbReference>
<dbReference type="InterPro" id="IPR053737">
    <property type="entry name" value="Type_II_TA_Toxin"/>
</dbReference>
<dbReference type="SUPFAM" id="SSF140931">
    <property type="entry name" value="Fic-like"/>
    <property type="match status" value="1"/>
</dbReference>
<keyword evidence="3" id="KW-1185">Reference proteome</keyword>
<name>A0ABV7VIW6_9PROT</name>
<proteinExistence type="predicted"/>
<feature type="domain" description="Fido" evidence="1">
    <location>
        <begin position="8"/>
        <end position="125"/>
    </location>
</feature>
<dbReference type="PROSITE" id="PS51459">
    <property type="entry name" value="FIDO"/>
    <property type="match status" value="1"/>
</dbReference>
<dbReference type="PIRSF" id="PIRSF018297">
    <property type="entry name" value="Doc"/>
    <property type="match status" value="1"/>
</dbReference>
<dbReference type="InterPro" id="IPR036597">
    <property type="entry name" value="Fido-like_dom_sf"/>
</dbReference>
<dbReference type="Proteomes" id="UP001595711">
    <property type="component" value="Unassembled WGS sequence"/>
</dbReference>
<accession>A0ABV7VIW6</accession>
<evidence type="ECO:0000313" key="2">
    <source>
        <dbReference type="EMBL" id="MFC3677185.1"/>
    </source>
</evidence>
<dbReference type="InterPro" id="IPR003812">
    <property type="entry name" value="Fido"/>
</dbReference>
<dbReference type="NCBIfam" id="TIGR01550">
    <property type="entry name" value="DOC_P1"/>
    <property type="match status" value="1"/>
</dbReference>
<protein>
    <submittedName>
        <fullName evidence="2">Type II toxin-antitoxin system death-on-curing family toxin</fullName>
    </submittedName>
</protein>
<evidence type="ECO:0000313" key="3">
    <source>
        <dbReference type="Proteomes" id="UP001595711"/>
    </source>
</evidence>
<organism evidence="2 3">
    <name type="scientific">Ferrovibrio xuzhouensis</name>
    <dbReference type="NCBI Taxonomy" id="1576914"/>
    <lineage>
        <taxon>Bacteria</taxon>
        <taxon>Pseudomonadati</taxon>
        <taxon>Pseudomonadota</taxon>
        <taxon>Alphaproteobacteria</taxon>
        <taxon>Rhodospirillales</taxon>
        <taxon>Rhodospirillaceae</taxon>
        <taxon>Ferrovibrio</taxon>
    </lineage>
</organism>
<sequence length="135" mass="14156">MSGSIVWLDERDALILHDRLLALHGGAPGIRDRGLLTSAMARPRQHAAYGEQPDIGFLAALHTAAILQNHPFIDGNKRTGFVLGILFLELNGLVFTGSQPDAANAVIALAAGTMDVEGYAAFLAANAKAGGSRKP</sequence>
<dbReference type="Gene3D" id="1.20.120.1870">
    <property type="entry name" value="Fic/DOC protein, Fido domain"/>
    <property type="match status" value="1"/>
</dbReference>
<evidence type="ECO:0000259" key="1">
    <source>
        <dbReference type="PROSITE" id="PS51459"/>
    </source>
</evidence>
<dbReference type="InterPro" id="IPR006440">
    <property type="entry name" value="Doc"/>
</dbReference>
<gene>
    <name evidence="2" type="ORF">ACFOOQ_16635</name>
</gene>
<dbReference type="RefSeq" id="WP_379728730.1">
    <property type="nucleotide sequence ID" value="NZ_JBHRYJ010000004.1"/>
</dbReference>
<dbReference type="PANTHER" id="PTHR39426">
    <property type="entry name" value="HOMOLOGY TO DEATH-ON-CURING PROTEIN OF PHAGE P1"/>
    <property type="match status" value="1"/>
</dbReference>
<dbReference type="PANTHER" id="PTHR39426:SF1">
    <property type="entry name" value="HOMOLOGY TO DEATH-ON-CURING PROTEIN OF PHAGE P1"/>
    <property type="match status" value="1"/>
</dbReference>
<comment type="caution">
    <text evidence="2">The sequence shown here is derived from an EMBL/GenBank/DDBJ whole genome shotgun (WGS) entry which is preliminary data.</text>
</comment>